<name>A0A0X2NLX4_9CORY</name>
<protein>
    <submittedName>
        <fullName evidence="1">Uncharacterized protein</fullName>
    </submittedName>
</protein>
<gene>
    <name evidence="1" type="ORF">CVAR292_01070</name>
</gene>
<proteinExistence type="predicted"/>
<evidence type="ECO:0000313" key="1">
    <source>
        <dbReference type="EMBL" id="CUU65738.1"/>
    </source>
</evidence>
<dbReference type="Proteomes" id="UP000182498">
    <property type="component" value="Unassembled WGS sequence"/>
</dbReference>
<dbReference type="EMBL" id="FAUH01000006">
    <property type="protein sequence ID" value="CUU65738.1"/>
    <property type="molecule type" value="Genomic_DNA"/>
</dbReference>
<reference evidence="2" key="1">
    <citation type="submission" date="2015-11" db="EMBL/GenBank/DDBJ databases">
        <authorList>
            <person name="Dugat-Bony E."/>
        </authorList>
    </citation>
    <scope>NUCLEOTIDE SEQUENCE [LARGE SCALE GENOMIC DNA]</scope>
    <source>
        <strain evidence="2">Mu292</strain>
    </source>
</reference>
<dbReference type="AlphaFoldDB" id="A0A0X2NLX4"/>
<sequence>MDAPDISLRAADLLAGPRGRRLLLEFGCDVADNALASAVHEVSADLDPQRDRIARYARYTDDPGDTAGASAPATPDTVARLLTVAAGRIPLPDPTAGQLRDALGTSVDAARYWCPSDGADVLTADPAVRAALTPWAEHLAASPLTDWWWSAPDPADQWTVAWGEDAAPCPAMTAEKKISNLLAWCTRTRESEQRDSGFLDRLRSVTAAAGGDWWSVPLWEVPASTRAWPDGTGGGDPVGALFVEDRWEDAFCATRFTPPEHARIREITGADDWSALCREFPLEVTWSRRREWWEVTGRDSRDAGPWLIPDWSAVADRWDAVHLTVAGYLNAATRSIPVPGADGQDADSVIAGWGPDVTYWLR</sequence>
<organism evidence="1 2">
    <name type="scientific">Corynebacterium variabile</name>
    <dbReference type="NCBI Taxonomy" id="1727"/>
    <lineage>
        <taxon>Bacteria</taxon>
        <taxon>Bacillati</taxon>
        <taxon>Actinomycetota</taxon>
        <taxon>Actinomycetes</taxon>
        <taxon>Mycobacteriales</taxon>
        <taxon>Corynebacteriaceae</taxon>
        <taxon>Corynebacterium</taxon>
    </lineage>
</organism>
<evidence type="ECO:0000313" key="2">
    <source>
        <dbReference type="Proteomes" id="UP000182498"/>
    </source>
</evidence>
<dbReference type="OrthoDB" id="4700192at2"/>
<dbReference type="RefSeq" id="WP_073883809.1">
    <property type="nucleotide sequence ID" value="NZ_FAUH01000006.1"/>
</dbReference>
<accession>A0A0X2NLX4</accession>
<keyword evidence="2" id="KW-1185">Reference proteome</keyword>